<gene>
    <name evidence="1" type="ORF">SAMN05421642_12743</name>
</gene>
<evidence type="ECO:0000313" key="1">
    <source>
        <dbReference type="EMBL" id="SNT48848.1"/>
    </source>
</evidence>
<protein>
    <submittedName>
        <fullName evidence="1">Uncharacterized protein</fullName>
    </submittedName>
</protein>
<evidence type="ECO:0000313" key="2">
    <source>
        <dbReference type="Proteomes" id="UP000198327"/>
    </source>
</evidence>
<proteinExistence type="predicted"/>
<dbReference type="AlphaFoldDB" id="A0A239N3U2"/>
<keyword evidence="2" id="KW-1185">Reference proteome</keyword>
<dbReference type="Proteomes" id="UP000198327">
    <property type="component" value="Unassembled WGS sequence"/>
</dbReference>
<organism evidence="1 2">
    <name type="scientific">Rhodococcoides kyotonense</name>
    <dbReference type="NCBI Taxonomy" id="398843"/>
    <lineage>
        <taxon>Bacteria</taxon>
        <taxon>Bacillati</taxon>
        <taxon>Actinomycetota</taxon>
        <taxon>Actinomycetes</taxon>
        <taxon>Mycobacteriales</taxon>
        <taxon>Nocardiaceae</taxon>
        <taxon>Rhodococcoides</taxon>
    </lineage>
</organism>
<sequence>MVFITGGVIGEVVVAEVRPNCACGDDEAVVGGFSDAFTKWLVTVLFGRLMLPTVPKMTEALAQSRRIIRVEGAISPSERMPAATW</sequence>
<dbReference type="EMBL" id="FZOW01000027">
    <property type="protein sequence ID" value="SNT48848.1"/>
    <property type="molecule type" value="Genomic_DNA"/>
</dbReference>
<reference evidence="2" key="1">
    <citation type="submission" date="2017-06" db="EMBL/GenBank/DDBJ databases">
        <authorList>
            <person name="Varghese N."/>
            <person name="Submissions S."/>
        </authorList>
    </citation>
    <scope>NUCLEOTIDE SEQUENCE [LARGE SCALE GENOMIC DNA]</scope>
    <source>
        <strain evidence="2">JCM 23211</strain>
    </source>
</reference>
<name>A0A239N3U2_9NOCA</name>
<accession>A0A239N3U2</accession>